<gene>
    <name evidence="7" type="ORF">EV679_1312</name>
</gene>
<dbReference type="PANTHER" id="PTHR43496">
    <property type="entry name" value="PROTEIN LPLB"/>
    <property type="match status" value="1"/>
</dbReference>
<protein>
    <submittedName>
        <fullName evidence="7">Iron(III) transport system permease protein</fullName>
    </submittedName>
</protein>
<organism evidence="7 8">
    <name type="scientific">Kerstersia gyiorum</name>
    <dbReference type="NCBI Taxonomy" id="206506"/>
    <lineage>
        <taxon>Bacteria</taxon>
        <taxon>Pseudomonadati</taxon>
        <taxon>Pseudomonadota</taxon>
        <taxon>Betaproteobacteria</taxon>
        <taxon>Burkholderiales</taxon>
        <taxon>Alcaligenaceae</taxon>
        <taxon>Kerstersia</taxon>
    </lineage>
</organism>
<feature type="transmembrane region" description="Helical" evidence="5">
    <location>
        <begin position="233"/>
        <end position="251"/>
    </location>
</feature>
<sequence>MSVGSSIIQAGPQQDVAQRPDAAPAAAPSPIPFARLPSSPRLEMLGLSSLQLALLAFMLIALVLPVGAVLLRAVQDTNGQWAGLAPLQQALDIPGFGSMLWRSMAVALTTTLLAVPAAYAFAYGLAQTRMPAKRLWRSLALIPLLAPSLLPGIALIYLAGNQGLLRDWLGAGTVYGFWGIVIGEAFYIFPHLLMVLTSSLALSDGRLHDAARAMGAGPWRTFMTVTLPGTRHAIFAACCLSFTLVITDFGVPKVVGGDYNVLAVEVYKAVVGQQNFPRGAAFAMLLLIPAILTFTVDTWLRRRQHSFLDGRIQPYQPQPSRVRDNAFLMLAVVICLGLLLIAGTAVWASFIRMWPYNLSLSLRSYDFANMDGGGWLAWRNSVQLGFWTALAGTITVFLGAWLTERLAPLGRLARSGVALLHAAALIPMAVPGLVLGLGYIFFFNHPGNPLNGWYGTMGLLVLCTVAHFYTSAHLAATSALGQLDREFESVSASLGVARLRTGLKVVFPMSLPTALDVARYLFVSAMTTVSAVVFLYRPDTVLASVAVLNMDDAGFPGAAAAMCTLIMITCAVVSLLLYGASRAVMARTQAWRRPAGD</sequence>
<evidence type="ECO:0000256" key="4">
    <source>
        <dbReference type="ARBA" id="ARBA00023136"/>
    </source>
</evidence>
<evidence type="ECO:0000256" key="1">
    <source>
        <dbReference type="ARBA" id="ARBA00004651"/>
    </source>
</evidence>
<dbReference type="EMBL" id="SGWZ01000002">
    <property type="protein sequence ID" value="RZS69926.1"/>
    <property type="molecule type" value="Genomic_DNA"/>
</dbReference>
<feature type="domain" description="ABC transmembrane type-1" evidence="6">
    <location>
        <begin position="378"/>
        <end position="577"/>
    </location>
</feature>
<dbReference type="InterPro" id="IPR017664">
    <property type="entry name" value="AminoethylPonate_ABC_perm-1"/>
</dbReference>
<dbReference type="InterPro" id="IPR000515">
    <property type="entry name" value="MetI-like"/>
</dbReference>
<keyword evidence="3 5" id="KW-1133">Transmembrane helix</keyword>
<evidence type="ECO:0000313" key="8">
    <source>
        <dbReference type="Proteomes" id="UP000292039"/>
    </source>
</evidence>
<keyword evidence="4 5" id="KW-0472">Membrane</keyword>
<feature type="transmembrane region" description="Helical" evidence="5">
    <location>
        <begin position="453"/>
        <end position="476"/>
    </location>
</feature>
<comment type="similarity">
    <text evidence="5">Belongs to the binding-protein-dependent transport system permease family.</text>
</comment>
<dbReference type="Pfam" id="PF00528">
    <property type="entry name" value="BPD_transp_1"/>
    <property type="match status" value="2"/>
</dbReference>
<dbReference type="PROSITE" id="PS50928">
    <property type="entry name" value="ABC_TM1"/>
    <property type="match status" value="2"/>
</dbReference>
<feature type="transmembrane region" description="Helical" evidence="5">
    <location>
        <begin position="52"/>
        <end position="74"/>
    </location>
</feature>
<feature type="transmembrane region" description="Helical" evidence="5">
    <location>
        <begin position="326"/>
        <end position="350"/>
    </location>
</feature>
<feature type="transmembrane region" description="Helical" evidence="5">
    <location>
        <begin position="280"/>
        <end position="300"/>
    </location>
</feature>
<dbReference type="InterPro" id="IPR035906">
    <property type="entry name" value="MetI-like_sf"/>
</dbReference>
<dbReference type="PANTHER" id="PTHR43496:SF1">
    <property type="entry name" value="POLYGALACTURONAN_RHAMNOGALACTURONAN TRANSPORT SYSTEM PERMEASE PROTEIN YTEP"/>
    <property type="match status" value="1"/>
</dbReference>
<feature type="transmembrane region" description="Helical" evidence="5">
    <location>
        <begin position="557"/>
        <end position="578"/>
    </location>
</feature>
<dbReference type="GO" id="GO:0005886">
    <property type="term" value="C:plasma membrane"/>
    <property type="evidence" value="ECO:0007669"/>
    <property type="project" value="UniProtKB-SubCell"/>
</dbReference>
<feature type="domain" description="ABC transmembrane type-1" evidence="6">
    <location>
        <begin position="100"/>
        <end position="297"/>
    </location>
</feature>
<comment type="subcellular location">
    <subcellularLocation>
        <location evidence="1 5">Cell membrane</location>
        <topology evidence="1 5">Multi-pass membrane protein</topology>
    </subcellularLocation>
</comment>
<dbReference type="Gene3D" id="1.10.3720.10">
    <property type="entry name" value="MetI-like"/>
    <property type="match status" value="2"/>
</dbReference>
<comment type="caution">
    <text evidence="7">The sequence shown here is derived from an EMBL/GenBank/DDBJ whole genome shotgun (WGS) entry which is preliminary data.</text>
</comment>
<name>A0A4Q7MQ39_9BURK</name>
<dbReference type="AlphaFoldDB" id="A0A4Q7MQ39"/>
<evidence type="ECO:0000256" key="5">
    <source>
        <dbReference type="RuleBase" id="RU363032"/>
    </source>
</evidence>
<evidence type="ECO:0000256" key="2">
    <source>
        <dbReference type="ARBA" id="ARBA00022692"/>
    </source>
</evidence>
<dbReference type="NCBIfam" id="TIGR03262">
    <property type="entry name" value="PhnU2"/>
    <property type="match status" value="1"/>
</dbReference>
<reference evidence="7 8" key="1">
    <citation type="submission" date="2019-02" db="EMBL/GenBank/DDBJ databases">
        <title>Genomic Encyclopedia of Type Strains, Phase IV (KMG-IV): sequencing the most valuable type-strain genomes for metagenomic binning, comparative biology and taxonomic classification.</title>
        <authorList>
            <person name="Goeker M."/>
        </authorList>
    </citation>
    <scope>NUCLEOTIDE SEQUENCE [LARGE SCALE GENOMIC DNA]</scope>
    <source>
        <strain evidence="7 8">DSM 16618</strain>
    </source>
</reference>
<evidence type="ECO:0000259" key="6">
    <source>
        <dbReference type="PROSITE" id="PS50928"/>
    </source>
</evidence>
<dbReference type="Proteomes" id="UP000292039">
    <property type="component" value="Unassembled WGS sequence"/>
</dbReference>
<keyword evidence="5" id="KW-0813">Transport</keyword>
<dbReference type="CDD" id="cd06261">
    <property type="entry name" value="TM_PBP2"/>
    <property type="match status" value="2"/>
</dbReference>
<feature type="transmembrane region" description="Helical" evidence="5">
    <location>
        <begin position="517"/>
        <end position="537"/>
    </location>
</feature>
<evidence type="ECO:0000256" key="3">
    <source>
        <dbReference type="ARBA" id="ARBA00022989"/>
    </source>
</evidence>
<proteinExistence type="inferred from homology"/>
<feature type="transmembrane region" description="Helical" evidence="5">
    <location>
        <begin position="415"/>
        <end position="441"/>
    </location>
</feature>
<feature type="transmembrane region" description="Helical" evidence="5">
    <location>
        <begin position="104"/>
        <end position="126"/>
    </location>
</feature>
<feature type="transmembrane region" description="Helical" evidence="5">
    <location>
        <begin position="384"/>
        <end position="403"/>
    </location>
</feature>
<dbReference type="SUPFAM" id="SSF161098">
    <property type="entry name" value="MetI-like"/>
    <property type="match status" value="2"/>
</dbReference>
<keyword evidence="2 5" id="KW-0812">Transmembrane</keyword>
<feature type="transmembrane region" description="Helical" evidence="5">
    <location>
        <begin position="138"/>
        <end position="160"/>
    </location>
</feature>
<accession>A0A4Q7MQ39</accession>
<evidence type="ECO:0000313" key="7">
    <source>
        <dbReference type="EMBL" id="RZS69926.1"/>
    </source>
</evidence>
<dbReference type="GO" id="GO:0055085">
    <property type="term" value="P:transmembrane transport"/>
    <property type="evidence" value="ECO:0007669"/>
    <property type="project" value="InterPro"/>
</dbReference>
<feature type="transmembrane region" description="Helical" evidence="5">
    <location>
        <begin position="175"/>
        <end position="196"/>
    </location>
</feature>